<accession>A0A5J9UG57</accession>
<name>A0A5J9UG57_9POAL</name>
<evidence type="ECO:0000313" key="1">
    <source>
        <dbReference type="EMBL" id="TVU22241.1"/>
    </source>
</evidence>
<dbReference type="Proteomes" id="UP000324897">
    <property type="component" value="Unassembled WGS sequence"/>
</dbReference>
<protein>
    <submittedName>
        <fullName evidence="1">Uncharacterized protein</fullName>
    </submittedName>
</protein>
<keyword evidence="2" id="KW-1185">Reference proteome</keyword>
<gene>
    <name evidence="1" type="ORF">EJB05_31925</name>
</gene>
<sequence length="164" mass="18056">MSMCRLPPVGLEAEHGSRRIDPALPPLLQLQYLGKACVQSSSYQFFFGIPRSTQWRVADGSGAGGGRLILACARHAFALAAGRSTAEAASGRPPDCVFLHWVARRHDEEAELAREERPPSRCSIYAIVQNYKKELTKCKTEDQKAAAKFIGVSELMKYSVRSMA</sequence>
<feature type="non-terminal residue" evidence="1">
    <location>
        <position position="1"/>
    </location>
</feature>
<organism evidence="1 2">
    <name type="scientific">Eragrostis curvula</name>
    <name type="common">weeping love grass</name>
    <dbReference type="NCBI Taxonomy" id="38414"/>
    <lineage>
        <taxon>Eukaryota</taxon>
        <taxon>Viridiplantae</taxon>
        <taxon>Streptophyta</taxon>
        <taxon>Embryophyta</taxon>
        <taxon>Tracheophyta</taxon>
        <taxon>Spermatophyta</taxon>
        <taxon>Magnoliopsida</taxon>
        <taxon>Liliopsida</taxon>
        <taxon>Poales</taxon>
        <taxon>Poaceae</taxon>
        <taxon>PACMAD clade</taxon>
        <taxon>Chloridoideae</taxon>
        <taxon>Eragrostideae</taxon>
        <taxon>Eragrostidinae</taxon>
        <taxon>Eragrostis</taxon>
    </lineage>
</organism>
<dbReference type="EMBL" id="RWGY01000026">
    <property type="protein sequence ID" value="TVU22241.1"/>
    <property type="molecule type" value="Genomic_DNA"/>
</dbReference>
<reference evidence="1 2" key="1">
    <citation type="journal article" date="2019" name="Sci. Rep.">
        <title>A high-quality genome of Eragrostis curvula grass provides insights into Poaceae evolution and supports new strategies to enhance forage quality.</title>
        <authorList>
            <person name="Carballo J."/>
            <person name="Santos B.A.C.M."/>
            <person name="Zappacosta D."/>
            <person name="Garbus I."/>
            <person name="Selva J.P."/>
            <person name="Gallo C.A."/>
            <person name="Diaz A."/>
            <person name="Albertini E."/>
            <person name="Caccamo M."/>
            <person name="Echenique V."/>
        </authorList>
    </citation>
    <scope>NUCLEOTIDE SEQUENCE [LARGE SCALE GENOMIC DNA]</scope>
    <source>
        <strain evidence="2">cv. Victoria</strain>
        <tissue evidence="1">Leaf</tissue>
    </source>
</reference>
<dbReference type="AlphaFoldDB" id="A0A5J9UG57"/>
<proteinExistence type="predicted"/>
<comment type="caution">
    <text evidence="1">The sequence shown here is derived from an EMBL/GenBank/DDBJ whole genome shotgun (WGS) entry which is preliminary data.</text>
</comment>
<evidence type="ECO:0000313" key="2">
    <source>
        <dbReference type="Proteomes" id="UP000324897"/>
    </source>
</evidence>
<dbReference type="Gramene" id="TVU22241">
    <property type="protein sequence ID" value="TVU22241"/>
    <property type="gene ID" value="EJB05_31925"/>
</dbReference>